<reference evidence="17" key="1">
    <citation type="submission" date="2022-01" db="EMBL/GenBank/DDBJ databases">
        <authorList>
            <person name="Braso-Vives M."/>
        </authorList>
    </citation>
    <scope>NUCLEOTIDE SEQUENCE</scope>
</reference>
<name>A0A8J9WDM3_BRALA</name>
<dbReference type="CDD" id="cd16470">
    <property type="entry name" value="RING-H2_RNF25"/>
    <property type="match status" value="1"/>
</dbReference>
<dbReference type="SUPFAM" id="SSF57850">
    <property type="entry name" value="RING/U-box"/>
    <property type="match status" value="1"/>
</dbReference>
<feature type="compositionally biased region" description="Basic and acidic residues" evidence="14">
    <location>
        <begin position="637"/>
        <end position="671"/>
    </location>
</feature>
<feature type="compositionally biased region" description="Basic and acidic residues" evidence="14">
    <location>
        <begin position="344"/>
        <end position="361"/>
    </location>
</feature>
<organism evidence="17 18">
    <name type="scientific">Branchiostoma lanceolatum</name>
    <name type="common">Common lancelet</name>
    <name type="synonym">Amphioxus lanceolatum</name>
    <dbReference type="NCBI Taxonomy" id="7740"/>
    <lineage>
        <taxon>Eukaryota</taxon>
        <taxon>Metazoa</taxon>
        <taxon>Chordata</taxon>
        <taxon>Cephalochordata</taxon>
        <taxon>Leptocardii</taxon>
        <taxon>Amphioxiformes</taxon>
        <taxon>Branchiostomatidae</taxon>
        <taxon>Branchiostoma</taxon>
    </lineage>
</organism>
<evidence type="ECO:0000259" key="16">
    <source>
        <dbReference type="SMART" id="SM00591"/>
    </source>
</evidence>
<evidence type="ECO:0000256" key="7">
    <source>
        <dbReference type="ARBA" id="ARBA00022723"/>
    </source>
</evidence>
<keyword evidence="18" id="KW-1185">Reference proteome</keyword>
<evidence type="ECO:0000256" key="4">
    <source>
        <dbReference type="ARBA" id="ARBA00012483"/>
    </source>
</evidence>
<evidence type="ECO:0000256" key="3">
    <source>
        <dbReference type="ARBA" id="ARBA00004906"/>
    </source>
</evidence>
<dbReference type="FunFam" id="3.10.110.10:FF:000052">
    <property type="entry name" value="Putative e3 ubiquitin-protein ligase rnf25"/>
    <property type="match status" value="1"/>
</dbReference>
<evidence type="ECO:0000313" key="17">
    <source>
        <dbReference type="EMBL" id="CAH1232761.1"/>
    </source>
</evidence>
<dbReference type="InterPro" id="IPR001841">
    <property type="entry name" value="Znf_RING"/>
</dbReference>
<keyword evidence="5" id="KW-0963">Cytoplasm</keyword>
<dbReference type="InterPro" id="IPR016135">
    <property type="entry name" value="UBQ-conjugating_enzyme/RWD"/>
</dbReference>
<dbReference type="InterPro" id="IPR039133">
    <property type="entry name" value="RNF25"/>
</dbReference>
<feature type="region of interest" description="Disordered" evidence="14">
    <location>
        <begin position="260"/>
        <end position="288"/>
    </location>
</feature>
<dbReference type="GO" id="GO:0005737">
    <property type="term" value="C:cytoplasm"/>
    <property type="evidence" value="ECO:0007669"/>
    <property type="project" value="UniProtKB-SubCell"/>
</dbReference>
<evidence type="ECO:0000256" key="9">
    <source>
        <dbReference type="ARBA" id="ARBA00022786"/>
    </source>
</evidence>
<dbReference type="InterPro" id="IPR013083">
    <property type="entry name" value="Znf_RING/FYVE/PHD"/>
</dbReference>
<dbReference type="Gene3D" id="3.10.110.10">
    <property type="entry name" value="Ubiquitin Conjugating Enzyme"/>
    <property type="match status" value="1"/>
</dbReference>
<evidence type="ECO:0000256" key="6">
    <source>
        <dbReference type="ARBA" id="ARBA00022679"/>
    </source>
</evidence>
<keyword evidence="6" id="KW-0808">Transferase</keyword>
<feature type="compositionally biased region" description="Pro residues" evidence="14">
    <location>
        <begin position="734"/>
        <end position="743"/>
    </location>
</feature>
<keyword evidence="9" id="KW-0833">Ubl conjugation pathway</keyword>
<comment type="catalytic activity">
    <reaction evidence="1">
        <text>S-ubiquitinyl-[E2 ubiquitin-conjugating enzyme]-L-cysteine + [acceptor protein]-L-lysine = [E2 ubiquitin-conjugating enzyme]-L-cysteine + N(6)-ubiquitinyl-[acceptor protein]-L-lysine.</text>
        <dbReference type="EC" id="2.3.2.27"/>
    </reaction>
</comment>
<dbReference type="InterPro" id="IPR018957">
    <property type="entry name" value="Znf_C3HC4_RING-type"/>
</dbReference>
<dbReference type="GO" id="GO:0061630">
    <property type="term" value="F:ubiquitin protein ligase activity"/>
    <property type="evidence" value="ECO:0007669"/>
    <property type="project" value="UniProtKB-EC"/>
</dbReference>
<evidence type="ECO:0000256" key="11">
    <source>
        <dbReference type="ARBA" id="ARBA00060737"/>
    </source>
</evidence>
<proteinExistence type="inferred from homology"/>
<evidence type="ECO:0000256" key="13">
    <source>
        <dbReference type="ARBA" id="ARBA00075535"/>
    </source>
</evidence>
<evidence type="ECO:0000259" key="15">
    <source>
        <dbReference type="SMART" id="SM00184"/>
    </source>
</evidence>
<dbReference type="PANTHER" id="PTHR13198:SF4">
    <property type="entry name" value="E3 UBIQUITIN-PROTEIN LIGASE RNF25"/>
    <property type="match status" value="1"/>
</dbReference>
<dbReference type="GO" id="GO:0008270">
    <property type="term" value="F:zinc ion binding"/>
    <property type="evidence" value="ECO:0007669"/>
    <property type="project" value="UniProtKB-KW"/>
</dbReference>
<dbReference type="SMART" id="SM00591">
    <property type="entry name" value="RWD"/>
    <property type="match status" value="1"/>
</dbReference>
<dbReference type="Pfam" id="PF00097">
    <property type="entry name" value="zf-C3HC4"/>
    <property type="match status" value="1"/>
</dbReference>
<feature type="region of interest" description="Disordered" evidence="14">
    <location>
        <begin position="306"/>
        <end position="743"/>
    </location>
</feature>
<feature type="compositionally biased region" description="Basic and acidic residues" evidence="14">
    <location>
        <begin position="494"/>
        <end position="576"/>
    </location>
</feature>
<dbReference type="SUPFAM" id="SSF54495">
    <property type="entry name" value="UBC-like"/>
    <property type="match status" value="1"/>
</dbReference>
<dbReference type="EC" id="2.3.2.27" evidence="4"/>
<sequence>MAECLAECMENSTLQVELEILDSIYLDELQVEHGDNGSPSRVEITLHPATADNVEAQFVRLTLSIMLPTDYPQELPSVAIQNPRGLSEQQVNSLYRSLQHMAQERQGESMLYEMIEFAKDSLTHNNLPSCECAICLYPFNDMDDFTKTECYHYFHCHCLGRYIQHTLDQEPEVKGPVDPGRVETPQNEVVCPMCREPINYDLAGLLSAKPPAINEDEYRPDKAMMRWQADMARVYKKQQSKGGIIDLEAERNKFFIKLETPRPEEDAPSDVLPVGSELPQEDPTGTDVEGGMAGIGVMAAVKTVGLGKTGNGERGATGTDITETSRPLDRKPRSAGFVPGDGKISGEVEKNQRRQEGERKVRSVGRGTGRYQGRRHSPRDGWRDRSKGGERRQYREGRKSPRDGEKVKIEVKERQDRGNEEGKQAMNTKHVGKRDEQRFYQPRETKKGDSKTDDDFAKPEQRISFVAEHKSSDQSNRSDRARGDVRTQPNRHVQPREGEGAEKRKDISTSDRRERPEKKDSRTSDRRERQDKKDISTSDSRERPEKKDSRTSDRRERQEKKDISTSDRREQPEKKGISTSDSRQRHGKSYQNGFPELKNEHRTITSESSERHSQRYHDQQFKGREGDRPKKTQNRTRQRDFQRPNRSQQEGRRADDEKKNDKHNTVVDKKQTHPSQPGNRNEKEDRKWNKSDHPAAKEVTHEARTMTSDKRHDLNPRGPPPGFEKVNLKKGFTRPPPGFDDVR</sequence>
<feature type="compositionally biased region" description="Basic and acidic residues" evidence="14">
    <location>
        <begin position="680"/>
        <end position="715"/>
    </location>
</feature>
<feature type="compositionally biased region" description="Basic and acidic residues" evidence="14">
    <location>
        <begin position="433"/>
        <end position="485"/>
    </location>
</feature>
<dbReference type="CDD" id="cd23818">
    <property type="entry name" value="RWD_RNF25"/>
    <property type="match status" value="1"/>
</dbReference>
<dbReference type="GO" id="GO:0016567">
    <property type="term" value="P:protein ubiquitination"/>
    <property type="evidence" value="ECO:0007669"/>
    <property type="project" value="TreeGrafter"/>
</dbReference>
<dbReference type="OrthoDB" id="432311at2759"/>
<comment type="subcellular location">
    <subcellularLocation>
        <location evidence="2">Cytoplasm</location>
    </subcellularLocation>
</comment>
<keyword evidence="8" id="KW-0863">Zinc-finger</keyword>
<keyword evidence="10" id="KW-0862">Zinc</keyword>
<comment type="similarity">
    <text evidence="11">Belongs to the RNF25 family.</text>
</comment>
<dbReference type="AlphaFoldDB" id="A0A8J9WDM3"/>
<dbReference type="InterPro" id="IPR006575">
    <property type="entry name" value="RWD_dom"/>
</dbReference>
<dbReference type="GO" id="GO:0005634">
    <property type="term" value="C:nucleus"/>
    <property type="evidence" value="ECO:0007669"/>
    <property type="project" value="TreeGrafter"/>
</dbReference>
<protein>
    <recommendedName>
        <fullName evidence="12">E3 ubiquitin-protein ligase RNF25</fullName>
        <ecNumber evidence="4">2.3.2.27</ecNumber>
    </recommendedName>
    <alternativeName>
        <fullName evidence="13">RING finger protein 25</fullName>
    </alternativeName>
</protein>
<evidence type="ECO:0000256" key="5">
    <source>
        <dbReference type="ARBA" id="ARBA00022490"/>
    </source>
</evidence>
<feature type="compositionally biased region" description="Basic and acidic residues" evidence="14">
    <location>
        <begin position="378"/>
        <end position="423"/>
    </location>
</feature>
<comment type="pathway">
    <text evidence="3">Protein modification; protein ubiquitination.</text>
</comment>
<feature type="domain" description="RWD" evidence="16">
    <location>
        <begin position="16"/>
        <end position="125"/>
    </location>
</feature>
<evidence type="ECO:0000256" key="8">
    <source>
        <dbReference type="ARBA" id="ARBA00022771"/>
    </source>
</evidence>
<dbReference type="Pfam" id="PF05773">
    <property type="entry name" value="RWD"/>
    <property type="match status" value="1"/>
</dbReference>
<evidence type="ECO:0000256" key="2">
    <source>
        <dbReference type="ARBA" id="ARBA00004496"/>
    </source>
</evidence>
<dbReference type="FunFam" id="3.30.40.10:FF:000215">
    <property type="entry name" value="E3 ubiquitin-protein ligase RNF25"/>
    <property type="match status" value="1"/>
</dbReference>
<evidence type="ECO:0000313" key="18">
    <source>
        <dbReference type="Proteomes" id="UP000838412"/>
    </source>
</evidence>
<dbReference type="Proteomes" id="UP000838412">
    <property type="component" value="Chromosome 1"/>
</dbReference>
<evidence type="ECO:0000256" key="14">
    <source>
        <dbReference type="SAM" id="MobiDB-lite"/>
    </source>
</evidence>
<feature type="domain" description="RING-type" evidence="15">
    <location>
        <begin position="132"/>
        <end position="194"/>
    </location>
</feature>
<dbReference type="Gene3D" id="3.30.40.10">
    <property type="entry name" value="Zinc/RING finger domain, C3HC4 (zinc finger)"/>
    <property type="match status" value="1"/>
</dbReference>
<dbReference type="PANTHER" id="PTHR13198">
    <property type="entry name" value="RING FINGER PROTEIN 25"/>
    <property type="match status" value="1"/>
</dbReference>
<evidence type="ECO:0000256" key="12">
    <source>
        <dbReference type="ARBA" id="ARBA00067354"/>
    </source>
</evidence>
<feature type="compositionally biased region" description="Basic and acidic residues" evidence="14">
    <location>
        <begin position="597"/>
        <end position="630"/>
    </location>
</feature>
<evidence type="ECO:0000256" key="1">
    <source>
        <dbReference type="ARBA" id="ARBA00000900"/>
    </source>
</evidence>
<dbReference type="SMART" id="SM00184">
    <property type="entry name" value="RING"/>
    <property type="match status" value="1"/>
</dbReference>
<gene>
    <name evidence="17" type="primary">RNF25</name>
    <name evidence="17" type="ORF">BLAG_LOCUS1738</name>
</gene>
<dbReference type="EMBL" id="OV696686">
    <property type="protein sequence ID" value="CAH1232761.1"/>
    <property type="molecule type" value="Genomic_DNA"/>
</dbReference>
<accession>A0A8J9WDM3</accession>
<keyword evidence="7" id="KW-0479">Metal-binding</keyword>
<evidence type="ECO:0000256" key="10">
    <source>
        <dbReference type="ARBA" id="ARBA00022833"/>
    </source>
</evidence>